<dbReference type="InParanoid" id="T1FAW2"/>
<keyword evidence="6" id="KW-1185">Reference proteome</keyword>
<protein>
    <recommendedName>
        <fullName evidence="7">Neurotransmitter-gated ion-channel ligand-binding domain-containing protein</fullName>
    </recommendedName>
</protein>
<evidence type="ECO:0000256" key="3">
    <source>
        <dbReference type="SAM" id="Phobius"/>
    </source>
</evidence>
<evidence type="ECO:0000256" key="2">
    <source>
        <dbReference type="SAM" id="MobiDB-lite"/>
    </source>
</evidence>
<feature type="transmembrane region" description="Helical" evidence="3">
    <location>
        <begin position="368"/>
        <end position="389"/>
    </location>
</feature>
<dbReference type="PANTHER" id="PTHR20916">
    <property type="entry name" value="CYSTEINE AND GLYCINE-RICH PROTEIN 2 BINDING PROTEIN"/>
    <property type="match status" value="1"/>
</dbReference>
<evidence type="ECO:0000313" key="6">
    <source>
        <dbReference type="Proteomes" id="UP000015101"/>
    </source>
</evidence>
<dbReference type="InterPro" id="IPR036719">
    <property type="entry name" value="Neuro-gated_channel_TM_sf"/>
</dbReference>
<organism evidence="5 6">
    <name type="scientific">Helobdella robusta</name>
    <name type="common">Californian leech</name>
    <dbReference type="NCBI Taxonomy" id="6412"/>
    <lineage>
        <taxon>Eukaryota</taxon>
        <taxon>Metazoa</taxon>
        <taxon>Spiralia</taxon>
        <taxon>Lophotrochozoa</taxon>
        <taxon>Annelida</taxon>
        <taxon>Clitellata</taxon>
        <taxon>Hirudinea</taxon>
        <taxon>Rhynchobdellida</taxon>
        <taxon>Glossiphoniidae</taxon>
        <taxon>Helobdella</taxon>
    </lineage>
</organism>
<evidence type="ECO:0000256" key="1">
    <source>
        <dbReference type="ARBA" id="ARBA00004141"/>
    </source>
</evidence>
<dbReference type="GeneID" id="20205961"/>
<dbReference type="EnsemblMetazoa" id="HelroT176768">
    <property type="protein sequence ID" value="HelroP176768"/>
    <property type="gene ID" value="HelroG176768"/>
</dbReference>
<dbReference type="eggNOG" id="ENOG502SBWT">
    <property type="taxonomic scope" value="Eukaryota"/>
</dbReference>
<reference evidence="6" key="1">
    <citation type="submission" date="2012-12" db="EMBL/GenBank/DDBJ databases">
        <authorList>
            <person name="Hellsten U."/>
            <person name="Grimwood J."/>
            <person name="Chapman J.A."/>
            <person name="Shapiro H."/>
            <person name="Aerts A."/>
            <person name="Otillar R.P."/>
            <person name="Terry A.Y."/>
            <person name="Boore J.L."/>
            <person name="Simakov O."/>
            <person name="Marletaz F."/>
            <person name="Cho S.-J."/>
            <person name="Edsinger-Gonzales E."/>
            <person name="Havlak P."/>
            <person name="Kuo D.-H."/>
            <person name="Larsson T."/>
            <person name="Lv J."/>
            <person name="Arendt D."/>
            <person name="Savage R."/>
            <person name="Osoegawa K."/>
            <person name="de Jong P."/>
            <person name="Lindberg D.R."/>
            <person name="Seaver E.C."/>
            <person name="Weisblat D.A."/>
            <person name="Putnam N.H."/>
            <person name="Grigoriev I.V."/>
            <person name="Rokhsar D.S."/>
        </authorList>
    </citation>
    <scope>NUCLEOTIDE SEQUENCE</scope>
</reference>
<dbReference type="CTD" id="20205961"/>
<dbReference type="Proteomes" id="UP000015101">
    <property type="component" value="Unassembled WGS sequence"/>
</dbReference>
<accession>T1FAW2</accession>
<dbReference type="RefSeq" id="XP_009022362.1">
    <property type="nucleotide sequence ID" value="XM_009024114.1"/>
</dbReference>
<keyword evidence="3" id="KW-0472">Membrane</keyword>
<keyword evidence="3" id="KW-1133">Transmembrane helix</keyword>
<dbReference type="Gene3D" id="1.20.58.390">
    <property type="entry name" value="Neurotransmitter-gated ion-channel transmembrane domain"/>
    <property type="match status" value="1"/>
</dbReference>
<evidence type="ECO:0000313" key="4">
    <source>
        <dbReference type="EMBL" id="ESN99603.1"/>
    </source>
</evidence>
<dbReference type="GO" id="GO:0016020">
    <property type="term" value="C:membrane"/>
    <property type="evidence" value="ECO:0007669"/>
    <property type="project" value="UniProtKB-SubCell"/>
</dbReference>
<dbReference type="PANTHER" id="PTHR20916:SF18">
    <property type="entry name" value="IPT_TIG DOMAIN-CONTAINING PROTEIN"/>
    <property type="match status" value="1"/>
</dbReference>
<reference evidence="5" key="3">
    <citation type="submission" date="2015-06" db="UniProtKB">
        <authorList>
            <consortium name="EnsemblMetazoa"/>
        </authorList>
    </citation>
    <scope>IDENTIFICATION</scope>
</reference>
<dbReference type="AlphaFoldDB" id="T1FAW2"/>
<dbReference type="SUPFAM" id="SSF90112">
    <property type="entry name" value="Neurotransmitter-gated ion-channel transmembrane pore"/>
    <property type="match status" value="1"/>
</dbReference>
<feature type="transmembrane region" description="Helical" evidence="3">
    <location>
        <begin position="401"/>
        <end position="420"/>
    </location>
</feature>
<feature type="transmembrane region" description="Helical" evidence="3">
    <location>
        <begin position="432"/>
        <end position="455"/>
    </location>
</feature>
<gene>
    <name evidence="5" type="primary">20205961</name>
    <name evidence="4" type="ORF">HELRODRAFT_176768</name>
</gene>
<dbReference type="OrthoDB" id="203862at2759"/>
<evidence type="ECO:0008006" key="7">
    <source>
        <dbReference type="Google" id="ProtNLM"/>
    </source>
</evidence>
<sequence>MINSSNKVEDINKLFNIHNSANNINNNNNNISATTTINNNNNSDDDFDSNSTDLDLSFKPQDLTSAVRSLDAALKAHLITMCEWYASQNNINLDDSLNNSSNNKLPSSNSSVKGSNKINGKNIEVNFSRFSNHQHPEIQRKDSSKSSIELTLQQQQLQNNNNNISGSSERNNDKNIMEEDIMEDPSFGLTPQYGSRSRMRRNTRSSVGFVEIPNGKFKERSSEKVSCKNIDFSSYWNPRLFVENIIGDPKVSVTYNVTFDRDHLATVVEIRRVNGSFFEFMELNQFPFDYQDLTVTVVSELSVDMIDLSLDQLEKCGINAQAFSAEQEWSLEQNVSTWRRTVSKTINKVLVDFPGLSVAAKASRRPQFFIWNIIVIMMAICSLAFATFTVSLETPHFRLQLTYLLLLTTVTFKFVVNKSLPKISYLTYLDKYILGSMVILCCICIWHALVGSVIYPNLPKGNANNNNNITNCIYVQPLTTASQNATVAAVTATKTTTDSSMVNVASKTTILQSVDHFSVDENRSSQNCITTAAAVTTTAAPPNSNSSDYDGDNNYNNNNVATKCLSTRPPGATCIMIDRIALGILSSVYIFFHLIFVILIWRSRRDEDEATNAGQGCDNEDMSTSSDADSRNGIRINVDPATQTSI</sequence>
<dbReference type="Gene3D" id="2.70.170.10">
    <property type="entry name" value="Neurotransmitter-gated ion-channel ligand-binding domain"/>
    <property type="match status" value="1"/>
</dbReference>
<feature type="region of interest" description="Disordered" evidence="2">
    <location>
        <begin position="610"/>
        <end position="646"/>
    </location>
</feature>
<comment type="subcellular location">
    <subcellularLocation>
        <location evidence="1">Membrane</location>
        <topology evidence="1">Multi-pass membrane protein</topology>
    </subcellularLocation>
</comment>
<dbReference type="FunFam" id="1.20.58.390:FF:000110">
    <property type="entry name" value="Uncharacterized protein"/>
    <property type="match status" value="1"/>
</dbReference>
<keyword evidence="3" id="KW-0812">Transmembrane</keyword>
<proteinExistence type="predicted"/>
<dbReference type="InterPro" id="IPR038050">
    <property type="entry name" value="Neuro_actylchol_rec"/>
</dbReference>
<reference evidence="4 6" key="2">
    <citation type="journal article" date="2013" name="Nature">
        <title>Insights into bilaterian evolution from three spiralian genomes.</title>
        <authorList>
            <person name="Simakov O."/>
            <person name="Marletaz F."/>
            <person name="Cho S.J."/>
            <person name="Edsinger-Gonzales E."/>
            <person name="Havlak P."/>
            <person name="Hellsten U."/>
            <person name="Kuo D.H."/>
            <person name="Larsson T."/>
            <person name="Lv J."/>
            <person name="Arendt D."/>
            <person name="Savage R."/>
            <person name="Osoegawa K."/>
            <person name="de Jong P."/>
            <person name="Grimwood J."/>
            <person name="Chapman J.A."/>
            <person name="Shapiro H."/>
            <person name="Aerts A."/>
            <person name="Otillar R.P."/>
            <person name="Terry A.Y."/>
            <person name="Boore J.L."/>
            <person name="Grigoriev I.V."/>
            <person name="Lindberg D.R."/>
            <person name="Seaver E.C."/>
            <person name="Weisblat D.A."/>
            <person name="Putnam N.H."/>
            <person name="Rokhsar D.S."/>
        </authorList>
    </citation>
    <scope>NUCLEOTIDE SEQUENCE</scope>
</reference>
<evidence type="ECO:0000313" key="5">
    <source>
        <dbReference type="EnsemblMetazoa" id="HelroP176768"/>
    </source>
</evidence>
<feature type="region of interest" description="Disordered" evidence="2">
    <location>
        <begin position="129"/>
        <end position="148"/>
    </location>
</feature>
<dbReference type="EMBL" id="AMQM01005834">
    <property type="status" value="NOT_ANNOTATED_CDS"/>
    <property type="molecule type" value="Genomic_DNA"/>
</dbReference>
<feature type="compositionally biased region" description="Basic and acidic residues" evidence="2">
    <location>
        <begin position="134"/>
        <end position="144"/>
    </location>
</feature>
<dbReference type="STRING" id="6412.T1FAW2"/>
<dbReference type="EMBL" id="KB097106">
    <property type="protein sequence ID" value="ESN99603.1"/>
    <property type="molecule type" value="Genomic_DNA"/>
</dbReference>
<dbReference type="InterPro" id="IPR036734">
    <property type="entry name" value="Neur_chan_lig-bd_sf"/>
</dbReference>
<dbReference type="GO" id="GO:0005230">
    <property type="term" value="F:extracellular ligand-gated monoatomic ion channel activity"/>
    <property type="evidence" value="ECO:0007669"/>
    <property type="project" value="InterPro"/>
</dbReference>
<dbReference type="KEGG" id="hro:HELRODRAFT_176768"/>
<dbReference type="HOGENOM" id="CLU_424076_0_0_1"/>
<feature type="transmembrane region" description="Helical" evidence="3">
    <location>
        <begin position="580"/>
        <end position="601"/>
    </location>
</feature>
<name>T1FAW2_HELRO</name>